<comment type="domain">
    <text evidence="6">The Q motif is unique to and characteristic of the DEAD box family of RNA helicases and controls ATP binding and hydrolysis.</text>
</comment>
<evidence type="ECO:0000313" key="9">
    <source>
        <dbReference type="EMBL" id="VDK31044.1"/>
    </source>
</evidence>
<dbReference type="GO" id="GO:0016787">
    <property type="term" value="F:hydrolase activity"/>
    <property type="evidence" value="ECO:0007669"/>
    <property type="project" value="UniProtKB-KW"/>
</dbReference>
<dbReference type="GO" id="GO:0005524">
    <property type="term" value="F:ATP binding"/>
    <property type="evidence" value="ECO:0007669"/>
    <property type="project" value="UniProtKB-UniRule"/>
</dbReference>
<keyword evidence="2 6" id="KW-0378">Hydrolase</keyword>
<evidence type="ECO:0000259" key="7">
    <source>
        <dbReference type="PROSITE" id="PS51192"/>
    </source>
</evidence>
<dbReference type="PANTHER" id="PTHR24031">
    <property type="entry name" value="RNA HELICASE"/>
    <property type="match status" value="1"/>
</dbReference>
<keyword evidence="3 6" id="KW-0347">Helicase</keyword>
<dbReference type="InterPro" id="IPR014001">
    <property type="entry name" value="Helicase_ATP-bd"/>
</dbReference>
<keyword evidence="10" id="KW-1185">Reference proteome</keyword>
<dbReference type="PROSITE" id="PS51195">
    <property type="entry name" value="Q_MOTIF"/>
    <property type="match status" value="1"/>
</dbReference>
<evidence type="ECO:0000256" key="3">
    <source>
        <dbReference type="ARBA" id="ARBA00022806"/>
    </source>
</evidence>
<dbReference type="InterPro" id="IPR027417">
    <property type="entry name" value="P-loop_NTPase"/>
</dbReference>
<comment type="catalytic activity">
    <reaction evidence="6">
        <text>ATP + H2O = ADP + phosphate + H(+)</text>
        <dbReference type="Rhea" id="RHEA:13065"/>
        <dbReference type="ChEBI" id="CHEBI:15377"/>
        <dbReference type="ChEBI" id="CHEBI:15378"/>
        <dbReference type="ChEBI" id="CHEBI:30616"/>
        <dbReference type="ChEBI" id="CHEBI:43474"/>
        <dbReference type="ChEBI" id="CHEBI:456216"/>
        <dbReference type="EC" id="3.6.4.13"/>
    </reaction>
</comment>
<protein>
    <recommendedName>
        <fullName evidence="6">ATP-dependent RNA helicase</fullName>
        <ecNumber evidence="6">3.6.4.13</ecNumber>
    </recommendedName>
</protein>
<evidence type="ECO:0000259" key="8">
    <source>
        <dbReference type="PROSITE" id="PS51195"/>
    </source>
</evidence>
<reference evidence="9 10" key="1">
    <citation type="submission" date="2018-11" db="EMBL/GenBank/DDBJ databases">
        <authorList>
            <consortium name="Pathogen Informatics"/>
        </authorList>
    </citation>
    <scope>NUCLEOTIDE SEQUENCE [LARGE SCALE GENOMIC DNA]</scope>
</reference>
<organism evidence="9 10">
    <name type="scientific">Dibothriocephalus latus</name>
    <name type="common">Fish tapeworm</name>
    <name type="synonym">Diphyllobothrium latum</name>
    <dbReference type="NCBI Taxonomy" id="60516"/>
    <lineage>
        <taxon>Eukaryota</taxon>
        <taxon>Metazoa</taxon>
        <taxon>Spiralia</taxon>
        <taxon>Lophotrochozoa</taxon>
        <taxon>Platyhelminthes</taxon>
        <taxon>Cestoda</taxon>
        <taxon>Eucestoda</taxon>
        <taxon>Diphyllobothriidea</taxon>
        <taxon>Diphyllobothriidae</taxon>
        <taxon>Dibothriocephalus</taxon>
    </lineage>
</organism>
<evidence type="ECO:0000256" key="5">
    <source>
        <dbReference type="PROSITE-ProRule" id="PRU00552"/>
    </source>
</evidence>
<evidence type="ECO:0000256" key="4">
    <source>
        <dbReference type="ARBA" id="ARBA00022840"/>
    </source>
</evidence>
<dbReference type="PROSITE" id="PS51192">
    <property type="entry name" value="HELICASE_ATP_BIND_1"/>
    <property type="match status" value="1"/>
</dbReference>
<dbReference type="InterPro" id="IPR000629">
    <property type="entry name" value="RNA-helicase_DEAD-box_CS"/>
</dbReference>
<keyword evidence="4 6" id="KW-0067">ATP-binding</keyword>
<sequence length="208" mass="22675">MEDTSEVESTYTTVCKSFEDMRLQENLLRGIFAYGFEKPSAIQQRAIVPTIEGRDVIAQAQSGTGKTATFSIGLLQKIDTTVPYCQALVLAPTRELAKQIQKVVLALGDYMDVSCHVCIGGTQVNADIEKLRAGQHVLVGTPGRVLDLLHRGVLQSNHIRVFVLDEADEMLSLGFKDQIQEIVGAMPSSVQVSLENPLLVSSLSPQAF</sequence>
<evidence type="ECO:0000313" key="10">
    <source>
        <dbReference type="Proteomes" id="UP000281553"/>
    </source>
</evidence>
<dbReference type="InterPro" id="IPR014014">
    <property type="entry name" value="RNA_helicase_DEAD_Q_motif"/>
</dbReference>
<feature type="domain" description="DEAD-box RNA helicase Q" evidence="8">
    <location>
        <begin position="16"/>
        <end position="44"/>
    </location>
</feature>
<comment type="similarity">
    <text evidence="6">Belongs to the DEAD box helicase family.</text>
</comment>
<gene>
    <name evidence="9" type="ORF">DILT_LOCUS281</name>
</gene>
<dbReference type="Gene3D" id="3.40.50.300">
    <property type="entry name" value="P-loop containing nucleotide triphosphate hydrolases"/>
    <property type="match status" value="1"/>
</dbReference>
<dbReference type="GO" id="GO:0003724">
    <property type="term" value="F:RNA helicase activity"/>
    <property type="evidence" value="ECO:0007669"/>
    <property type="project" value="UniProtKB-EC"/>
</dbReference>
<keyword evidence="6" id="KW-0694">RNA-binding</keyword>
<dbReference type="EMBL" id="UYRU01001044">
    <property type="protein sequence ID" value="VDK31044.1"/>
    <property type="molecule type" value="Genomic_DNA"/>
</dbReference>
<accession>A0A3P6QEF1</accession>
<dbReference type="Pfam" id="PF00270">
    <property type="entry name" value="DEAD"/>
    <property type="match status" value="1"/>
</dbReference>
<dbReference type="AlphaFoldDB" id="A0A3P6QEF1"/>
<feature type="domain" description="Helicase ATP-binding" evidence="7">
    <location>
        <begin position="47"/>
        <end position="208"/>
    </location>
</feature>
<evidence type="ECO:0000256" key="2">
    <source>
        <dbReference type="ARBA" id="ARBA00022801"/>
    </source>
</evidence>
<comment type="function">
    <text evidence="6">RNA helicase.</text>
</comment>
<evidence type="ECO:0000256" key="1">
    <source>
        <dbReference type="ARBA" id="ARBA00022741"/>
    </source>
</evidence>
<dbReference type="SMART" id="SM00487">
    <property type="entry name" value="DEXDc"/>
    <property type="match status" value="1"/>
</dbReference>
<dbReference type="SUPFAM" id="SSF52540">
    <property type="entry name" value="P-loop containing nucleoside triphosphate hydrolases"/>
    <property type="match status" value="1"/>
</dbReference>
<dbReference type="GO" id="GO:0003723">
    <property type="term" value="F:RNA binding"/>
    <property type="evidence" value="ECO:0007669"/>
    <property type="project" value="UniProtKB-UniRule"/>
</dbReference>
<dbReference type="EC" id="3.6.4.13" evidence="6"/>
<keyword evidence="1 6" id="KW-0547">Nucleotide-binding</keyword>
<dbReference type="Proteomes" id="UP000281553">
    <property type="component" value="Unassembled WGS sequence"/>
</dbReference>
<dbReference type="InterPro" id="IPR011545">
    <property type="entry name" value="DEAD/DEAH_box_helicase_dom"/>
</dbReference>
<feature type="short sequence motif" description="Q motif" evidence="5">
    <location>
        <begin position="16"/>
        <end position="44"/>
    </location>
</feature>
<name>A0A3P6QEF1_DIBLA</name>
<dbReference type="PROSITE" id="PS00039">
    <property type="entry name" value="DEAD_ATP_HELICASE"/>
    <property type="match status" value="1"/>
</dbReference>
<proteinExistence type="inferred from homology"/>
<evidence type="ECO:0000256" key="6">
    <source>
        <dbReference type="RuleBase" id="RU365068"/>
    </source>
</evidence>
<dbReference type="OrthoDB" id="10265785at2759"/>